<sequence>MVTVVDVTSENIEEKGFFCMRSKSKTQGYKRKQSWLLDRFQEGLRLKIIEEEGRPKGFIEYIPIEYTWRGIQGSNYMAIHCLWIVGKGKGKGYGSRLLTECIADARSSNMSGVAMVTSSKTWLTDTDFFVRHGFELVDSAPPHFELVVKRFDDQSCPVFNHGWDERAGKFKDGITILKSDQCPYIYDAINTIIEVAEERGIRSQVVELRNSMEAQFAPSPYGVFNVIYNGKLLTYHPVTKRELIKLLEEA</sequence>
<accession>A0A919XJA3</accession>
<proteinExistence type="predicted"/>
<gene>
    <name evidence="2" type="ORF">J2TS6_29180</name>
</gene>
<evidence type="ECO:0000259" key="1">
    <source>
        <dbReference type="PROSITE" id="PS51186"/>
    </source>
</evidence>
<dbReference type="Proteomes" id="UP000679779">
    <property type="component" value="Unassembled WGS sequence"/>
</dbReference>
<organism evidence="2 3">
    <name type="scientific">Paenibacillus albilobatus</name>
    <dbReference type="NCBI Taxonomy" id="2716884"/>
    <lineage>
        <taxon>Bacteria</taxon>
        <taxon>Bacillati</taxon>
        <taxon>Bacillota</taxon>
        <taxon>Bacilli</taxon>
        <taxon>Bacillales</taxon>
        <taxon>Paenibacillaceae</taxon>
        <taxon>Paenibacillus</taxon>
    </lineage>
</organism>
<dbReference type="Pfam" id="PF14268">
    <property type="entry name" value="YoaP"/>
    <property type="match status" value="1"/>
</dbReference>
<keyword evidence="3" id="KW-1185">Reference proteome</keyword>
<dbReference type="AlphaFoldDB" id="A0A919XJA3"/>
<dbReference type="InterPro" id="IPR025685">
    <property type="entry name" value="YoaP-like_dom"/>
</dbReference>
<protein>
    <submittedName>
        <fullName evidence="2">Acetyltransferase</fullName>
    </submittedName>
</protein>
<dbReference type="Gene3D" id="3.40.630.30">
    <property type="match status" value="1"/>
</dbReference>
<comment type="caution">
    <text evidence="2">The sequence shown here is derived from an EMBL/GenBank/DDBJ whole genome shotgun (WGS) entry which is preliminary data.</text>
</comment>
<dbReference type="Pfam" id="PF00583">
    <property type="entry name" value="Acetyltransf_1"/>
    <property type="match status" value="1"/>
</dbReference>
<dbReference type="InterPro" id="IPR000182">
    <property type="entry name" value="GNAT_dom"/>
</dbReference>
<evidence type="ECO:0000313" key="3">
    <source>
        <dbReference type="Proteomes" id="UP000679779"/>
    </source>
</evidence>
<dbReference type="InterPro" id="IPR016181">
    <property type="entry name" value="Acyl_CoA_acyltransferase"/>
</dbReference>
<dbReference type="RefSeq" id="WP_160042673.1">
    <property type="nucleotide sequence ID" value="NZ_BORQ01000003.1"/>
</dbReference>
<dbReference type="PROSITE" id="PS51186">
    <property type="entry name" value="GNAT"/>
    <property type="match status" value="1"/>
</dbReference>
<evidence type="ECO:0000313" key="2">
    <source>
        <dbReference type="EMBL" id="GIO31777.1"/>
    </source>
</evidence>
<dbReference type="EMBL" id="BORQ01000003">
    <property type="protein sequence ID" value="GIO31777.1"/>
    <property type="molecule type" value="Genomic_DNA"/>
</dbReference>
<dbReference type="SUPFAM" id="SSF55729">
    <property type="entry name" value="Acyl-CoA N-acyltransferases (Nat)"/>
    <property type="match status" value="1"/>
</dbReference>
<reference evidence="2" key="1">
    <citation type="submission" date="2021-03" db="EMBL/GenBank/DDBJ databases">
        <title>Antimicrobial resistance genes in bacteria isolated from Japanese honey, and their potential for conferring macrolide and lincosamide resistance in the American foulbrood pathogen Paenibacillus larvae.</title>
        <authorList>
            <person name="Okamoto M."/>
            <person name="Kumagai M."/>
            <person name="Kanamori H."/>
            <person name="Takamatsu D."/>
        </authorList>
    </citation>
    <scope>NUCLEOTIDE SEQUENCE</scope>
    <source>
        <strain evidence="2">J2TS6</strain>
    </source>
</reference>
<name>A0A919XJA3_9BACL</name>
<dbReference type="GO" id="GO:0016747">
    <property type="term" value="F:acyltransferase activity, transferring groups other than amino-acyl groups"/>
    <property type="evidence" value="ECO:0007669"/>
    <property type="project" value="InterPro"/>
</dbReference>
<feature type="domain" description="N-acetyltransferase" evidence="1">
    <location>
        <begin position="2"/>
        <end position="153"/>
    </location>
</feature>